<feature type="compositionally biased region" description="Polar residues" evidence="2">
    <location>
        <begin position="379"/>
        <end position="394"/>
    </location>
</feature>
<dbReference type="SMART" id="SM00686">
    <property type="entry name" value="DM13"/>
    <property type="match status" value="2"/>
</dbReference>
<evidence type="ECO:0000256" key="2">
    <source>
        <dbReference type="SAM" id="MobiDB-lite"/>
    </source>
</evidence>
<dbReference type="Pfam" id="PF25489">
    <property type="entry name" value="At5g54830"/>
    <property type="match status" value="1"/>
</dbReference>
<keyword evidence="6" id="KW-1185">Reference proteome</keyword>
<evidence type="ECO:0008006" key="7">
    <source>
        <dbReference type="Google" id="ProtNLM"/>
    </source>
</evidence>
<feature type="region of interest" description="Disordered" evidence="2">
    <location>
        <begin position="373"/>
        <end position="477"/>
    </location>
</feature>
<name>A0A6H5J5M9_9HYME</name>
<keyword evidence="1" id="KW-0677">Repeat</keyword>
<evidence type="ECO:0000313" key="5">
    <source>
        <dbReference type="EMBL" id="CAB0045037.1"/>
    </source>
</evidence>
<dbReference type="InterPro" id="IPR019545">
    <property type="entry name" value="DM13_domain"/>
</dbReference>
<dbReference type="OrthoDB" id="2448405at2759"/>
<protein>
    <recommendedName>
        <fullName evidence="7">DOMON domain-containing protein</fullName>
    </recommendedName>
</protein>
<feature type="domain" description="DOMON" evidence="3">
    <location>
        <begin position="210"/>
        <end position="342"/>
    </location>
</feature>
<dbReference type="PANTHER" id="PTHR24036:SF13">
    <property type="entry name" value="PROTEIN SKELETOR, ISOFORMS D_E"/>
    <property type="match status" value="1"/>
</dbReference>
<accession>A0A6H5J5M9</accession>
<dbReference type="Pfam" id="PF03351">
    <property type="entry name" value="DOMON"/>
    <property type="match status" value="1"/>
</dbReference>
<feature type="domain" description="DM13" evidence="4">
    <location>
        <begin position="1"/>
        <end position="66"/>
    </location>
</feature>
<sequence>MYIYTLTRHFGLLTVKQKLQRFDLLRRYRKKDITLMLPEGKTLANIKWFSVYCDDYAVNFGDVKIPRNFDYPRPQKLGQLSGIHGVSSEPVIIVDAQTLLIPSFTYDGEAPDAKFWVGAGLSPTPQGIKLPNENGEVGPLRRYDHKTIVLSLPDDLTVHQIGHFGVWCEAFAVDFGHVKIPHSLNVPPSLKMLGVSPQSKLNCEVLDDRLSFEVRWAVAGDSIVVQLVGKLADNEYMSFGLSGDQQRSVMVGGDIVVAWVDKRTIQGYAIDYYLDAKSQCSGGRGSCPDVKIQENTNSVRMLNAAIVNGFSIVTYQRPLKASDELDRQIFTNGSQAVIWAIGPLNDKQEVSFHSNYLKGNQFIDFGRPPSWNCPLPELQEQQSNNNAKPKSSDLQQRERVAEQPSNHQARHQEEVAQEQPQQQQAQPPRQQARRRQHQRLRDQKSTEEQVNQQKVAPTTVRPSRFPATPAPAPTDNAWEIPPIQCFEPEDGVFYAQMGPTGGKHGYPAITGHVGWGISWYINGLLIPEIHVVRNKTYTFVVEGGDNPSNPARYHPFYITDDPVGGYQHKTPEEKANVSVYAGVVTHRGTIRPTGVGRLCQWTPDQNQPLADAFNSFGAYQRTLTLVCDSGEPGFVTWTPDENTPDTVYYHCYTHRYLGWKIHVHDSCESLDRASAASEQHEVFAEPDRSRPAATDLDTEASVHGAPSKVTAPAQASPADYARFAGLEQDYPGLGRDYALRGHHLLAPYHHNIHRSNPASKLVAGPYKHHHLHHYQPQLQLQHHSHPSSFLDAFYYYMGGNSLNNNNHNNYHHMHHNHHLHHHHPQLTINADKLQRRSPLKYLAVKYVMANSLASDPRNQLLHHHAPHHHHHQLHQHQLYQHVFHQSEQPPQPPAPPSSSAPEMIINAETATEPASVTEIASESQHSKIITDQQQQYQQQQQQMAVGKSPELTSESYNNARPAPAASSQNLVVTKSQTPMLRQQPATAPQFVLMSKKRQYPVYFQPSMKRPMLAPIALPSMPYIPKPAVAYERKKAVYKSPIPVVSRMQTLSKPKIYYKPTKLVKVEIPAAVPALVPQKMKIEIKDEGLTGELKRPLVIPTKNMGFDPSSIVIERGFKPIFKKIPTTELHEQNKRPEMMFRDETPSASEQIGETLGPVYVPPSAEKSVDKKETKKKSKSKGKSDDGEQIFAREPFLPTLATFGKSSYADKSSTTERSSQESASRPKRDAQNDHSHRHREDHDHAQSESTEQQSQPSSTAEIIIANIEYIALTVILYFAL</sequence>
<evidence type="ECO:0000259" key="3">
    <source>
        <dbReference type="PROSITE" id="PS50836"/>
    </source>
</evidence>
<dbReference type="PROSITE" id="PS50836">
    <property type="entry name" value="DOMON"/>
    <property type="match status" value="1"/>
</dbReference>
<dbReference type="CDD" id="cd09631">
    <property type="entry name" value="DOMON_DOH"/>
    <property type="match status" value="1"/>
</dbReference>
<dbReference type="Pfam" id="PF10517">
    <property type="entry name" value="DM13"/>
    <property type="match status" value="2"/>
</dbReference>
<dbReference type="PROSITE" id="PS51549">
    <property type="entry name" value="DM13"/>
    <property type="match status" value="2"/>
</dbReference>
<feature type="compositionally biased region" description="Low complexity" evidence="2">
    <location>
        <begin position="417"/>
        <end position="430"/>
    </location>
</feature>
<dbReference type="InterPro" id="IPR052126">
    <property type="entry name" value="Spindle_Org/Thrombomodulin"/>
</dbReference>
<gene>
    <name evidence="5" type="ORF">TBRA_LOCUS16594</name>
</gene>
<evidence type="ECO:0000256" key="1">
    <source>
        <dbReference type="ARBA" id="ARBA00022737"/>
    </source>
</evidence>
<evidence type="ECO:0000259" key="4">
    <source>
        <dbReference type="PROSITE" id="PS51549"/>
    </source>
</evidence>
<dbReference type="InterPro" id="IPR045266">
    <property type="entry name" value="DOH_DOMON"/>
</dbReference>
<dbReference type="PANTHER" id="PTHR24036">
    <property type="entry name" value="SKELETOR-RELATED"/>
    <property type="match status" value="1"/>
</dbReference>
<dbReference type="Proteomes" id="UP000479190">
    <property type="component" value="Unassembled WGS sequence"/>
</dbReference>
<feature type="compositionally biased region" description="Basic and acidic residues" evidence="2">
    <location>
        <begin position="678"/>
        <end position="690"/>
    </location>
</feature>
<feature type="compositionally biased region" description="Polar residues" evidence="2">
    <location>
        <begin position="911"/>
        <end position="931"/>
    </location>
</feature>
<feature type="compositionally biased region" description="Basic and acidic residues" evidence="2">
    <location>
        <begin position="1222"/>
        <end position="1244"/>
    </location>
</feature>
<organism evidence="5 6">
    <name type="scientific">Trichogramma brassicae</name>
    <dbReference type="NCBI Taxonomy" id="86971"/>
    <lineage>
        <taxon>Eukaryota</taxon>
        <taxon>Metazoa</taxon>
        <taxon>Ecdysozoa</taxon>
        <taxon>Arthropoda</taxon>
        <taxon>Hexapoda</taxon>
        <taxon>Insecta</taxon>
        <taxon>Pterygota</taxon>
        <taxon>Neoptera</taxon>
        <taxon>Endopterygota</taxon>
        <taxon>Hymenoptera</taxon>
        <taxon>Apocrita</taxon>
        <taxon>Proctotrupomorpha</taxon>
        <taxon>Chalcidoidea</taxon>
        <taxon>Trichogrammatidae</taxon>
        <taxon>Trichogramma</taxon>
    </lineage>
</organism>
<feature type="compositionally biased region" description="Polar residues" evidence="2">
    <location>
        <begin position="1207"/>
        <end position="1221"/>
    </location>
</feature>
<feature type="compositionally biased region" description="Low complexity" evidence="2">
    <location>
        <begin position="1245"/>
        <end position="1256"/>
    </location>
</feature>
<proteinExistence type="predicted"/>
<dbReference type="EMBL" id="CADCXV010001516">
    <property type="protein sequence ID" value="CAB0045037.1"/>
    <property type="molecule type" value="Genomic_DNA"/>
</dbReference>
<reference evidence="5 6" key="1">
    <citation type="submission" date="2020-02" db="EMBL/GenBank/DDBJ databases">
        <authorList>
            <person name="Ferguson B K."/>
        </authorList>
    </citation>
    <scope>NUCLEOTIDE SEQUENCE [LARGE SCALE GENOMIC DNA]</scope>
</reference>
<dbReference type="InterPro" id="IPR057443">
    <property type="entry name" value="At5g54830-like"/>
</dbReference>
<feature type="domain" description="DM13" evidence="4">
    <location>
        <begin position="74"/>
        <end position="181"/>
    </location>
</feature>
<feature type="region of interest" description="Disordered" evidence="2">
    <location>
        <begin position="678"/>
        <end position="714"/>
    </location>
</feature>
<feature type="region of interest" description="Disordered" evidence="2">
    <location>
        <begin position="1151"/>
        <end position="1256"/>
    </location>
</feature>
<evidence type="ECO:0000313" key="6">
    <source>
        <dbReference type="Proteomes" id="UP000479190"/>
    </source>
</evidence>
<dbReference type="AlphaFoldDB" id="A0A6H5J5M9"/>
<dbReference type="InterPro" id="IPR005018">
    <property type="entry name" value="DOMON_domain"/>
</dbReference>
<feature type="compositionally biased region" description="Low complexity" evidence="2">
    <location>
        <begin position="932"/>
        <end position="942"/>
    </location>
</feature>
<dbReference type="SMART" id="SM00664">
    <property type="entry name" value="DoH"/>
    <property type="match status" value="1"/>
</dbReference>
<feature type="region of interest" description="Disordered" evidence="2">
    <location>
        <begin position="911"/>
        <end position="968"/>
    </location>
</feature>